<feature type="compositionally biased region" description="Basic and acidic residues" evidence="1">
    <location>
        <begin position="142"/>
        <end position="152"/>
    </location>
</feature>
<reference evidence="2" key="1">
    <citation type="submission" date="2021-01" db="EMBL/GenBank/DDBJ databases">
        <title>Adiantum capillus-veneris genome.</title>
        <authorList>
            <person name="Fang Y."/>
            <person name="Liao Q."/>
        </authorList>
    </citation>
    <scope>NUCLEOTIDE SEQUENCE</scope>
    <source>
        <strain evidence="2">H3</strain>
        <tissue evidence="2">Leaf</tissue>
    </source>
</reference>
<keyword evidence="3" id="KW-1185">Reference proteome</keyword>
<sequence>MEMAFASKRAVTEGDIPSVDWVAEAGKLKQATIVEGGWNFTKSMTLTSLQRLPLGIKKATLTSTEKQLELRVLSLVLNNPWVAPTGRAASLVPFLSFPYSAGPRCRRASLSISSIIRQREDESKKLGASTLASPGSSSQDSLQERSTRISEP</sequence>
<protein>
    <submittedName>
        <fullName evidence="2">Uncharacterized protein</fullName>
    </submittedName>
</protein>
<evidence type="ECO:0000313" key="2">
    <source>
        <dbReference type="EMBL" id="KAI5060273.1"/>
    </source>
</evidence>
<organism evidence="2 3">
    <name type="scientific">Adiantum capillus-veneris</name>
    <name type="common">Maidenhair fern</name>
    <dbReference type="NCBI Taxonomy" id="13818"/>
    <lineage>
        <taxon>Eukaryota</taxon>
        <taxon>Viridiplantae</taxon>
        <taxon>Streptophyta</taxon>
        <taxon>Embryophyta</taxon>
        <taxon>Tracheophyta</taxon>
        <taxon>Polypodiopsida</taxon>
        <taxon>Polypodiidae</taxon>
        <taxon>Polypodiales</taxon>
        <taxon>Pteridineae</taxon>
        <taxon>Pteridaceae</taxon>
        <taxon>Vittarioideae</taxon>
        <taxon>Adiantum</taxon>
    </lineage>
</organism>
<feature type="region of interest" description="Disordered" evidence="1">
    <location>
        <begin position="120"/>
        <end position="152"/>
    </location>
</feature>
<feature type="compositionally biased region" description="Polar residues" evidence="1">
    <location>
        <begin position="130"/>
        <end position="141"/>
    </location>
</feature>
<dbReference type="AlphaFoldDB" id="A0A9D4U3D4"/>
<comment type="caution">
    <text evidence="2">The sequence shown here is derived from an EMBL/GenBank/DDBJ whole genome shotgun (WGS) entry which is preliminary data.</text>
</comment>
<accession>A0A9D4U3D4</accession>
<dbReference type="EMBL" id="JABFUD020000024">
    <property type="protein sequence ID" value="KAI5060273.1"/>
    <property type="molecule type" value="Genomic_DNA"/>
</dbReference>
<proteinExistence type="predicted"/>
<evidence type="ECO:0000313" key="3">
    <source>
        <dbReference type="Proteomes" id="UP000886520"/>
    </source>
</evidence>
<evidence type="ECO:0000256" key="1">
    <source>
        <dbReference type="SAM" id="MobiDB-lite"/>
    </source>
</evidence>
<dbReference type="Proteomes" id="UP000886520">
    <property type="component" value="Chromosome 24"/>
</dbReference>
<name>A0A9D4U3D4_ADICA</name>
<gene>
    <name evidence="2" type="ORF">GOP47_0024693</name>
</gene>